<accession>A0A5P2UR96</accession>
<proteinExistence type="predicted"/>
<evidence type="ECO:0000313" key="2">
    <source>
        <dbReference type="EMBL" id="QEU81856.1"/>
    </source>
</evidence>
<dbReference type="EMBL" id="CP023701">
    <property type="protein sequence ID" value="QEU81856.1"/>
    <property type="molecule type" value="Genomic_DNA"/>
</dbReference>
<reference evidence="1" key="1">
    <citation type="journal article" date="2014" name="Int. J. Syst. Evol. Microbiol.">
        <title>Complete genome sequence of Corynebacterium casei LMG S-19264T (=DSM 44701T), isolated from a smear-ripened cheese.</title>
        <authorList>
            <consortium name="US DOE Joint Genome Institute (JGI-PGF)"/>
            <person name="Walter F."/>
            <person name="Albersmeier A."/>
            <person name="Kalinowski J."/>
            <person name="Ruckert C."/>
        </authorList>
    </citation>
    <scope>NUCLEOTIDE SEQUENCE</scope>
    <source>
        <strain evidence="1">JCM 4834</strain>
    </source>
</reference>
<dbReference type="AlphaFoldDB" id="A0A5P2UR96"/>
<dbReference type="Proteomes" id="UP000634660">
    <property type="component" value="Unassembled WGS sequence"/>
</dbReference>
<dbReference type="Proteomes" id="UP000326831">
    <property type="component" value="Chromosome"/>
</dbReference>
<evidence type="ECO:0000313" key="3">
    <source>
        <dbReference type="Proteomes" id="UP000326831"/>
    </source>
</evidence>
<organism evidence="2 3">
    <name type="scientific">Streptomyces subrutilus</name>
    <dbReference type="NCBI Taxonomy" id="36818"/>
    <lineage>
        <taxon>Bacteria</taxon>
        <taxon>Bacillati</taxon>
        <taxon>Actinomycetota</taxon>
        <taxon>Actinomycetes</taxon>
        <taxon>Kitasatosporales</taxon>
        <taxon>Streptomycetaceae</taxon>
        <taxon>Streptomyces</taxon>
    </lineage>
</organism>
<name>A0A5P2UR96_9ACTN</name>
<reference evidence="2 3" key="2">
    <citation type="submission" date="2017-09" db="EMBL/GenBank/DDBJ databases">
        <authorList>
            <person name="Lee N."/>
            <person name="Cho B.-K."/>
        </authorList>
    </citation>
    <scope>NUCLEOTIDE SEQUENCE [LARGE SCALE GENOMIC DNA]</scope>
    <source>
        <strain evidence="2 3">ATCC 27467</strain>
    </source>
</reference>
<sequence>MEALQRYESLHALRMQYQTCRADKRAVLAAPKYDRWRTIVIPPYLHETHQALLASNDQPWMFLSIQGKPLLSTNFDHTCWFPIRDGAEERASGPRYERWARPALPAVEERMGHELSGVEGTYSEVTLAMEERIVGYLKRVWEEEVVGAALWTPTFPIPLPDSPANPAPSLFSGLPTLEYE</sequence>
<dbReference type="KEGG" id="ssub:CP968_29415"/>
<gene>
    <name evidence="2" type="ORF">CP968_29415</name>
    <name evidence="1" type="ORF">GCM10010371_62390</name>
</gene>
<dbReference type="EMBL" id="BMVX01000036">
    <property type="protein sequence ID" value="GGZ94096.1"/>
    <property type="molecule type" value="Genomic_DNA"/>
</dbReference>
<keyword evidence="3" id="KW-1185">Reference proteome</keyword>
<evidence type="ECO:0000313" key="1">
    <source>
        <dbReference type="EMBL" id="GGZ94096.1"/>
    </source>
</evidence>
<protein>
    <submittedName>
        <fullName evidence="2">Uncharacterized protein</fullName>
    </submittedName>
</protein>
<reference evidence="1" key="3">
    <citation type="submission" date="2020-09" db="EMBL/GenBank/DDBJ databases">
        <authorList>
            <person name="Sun Q."/>
            <person name="Ohkuma M."/>
        </authorList>
    </citation>
    <scope>NUCLEOTIDE SEQUENCE</scope>
    <source>
        <strain evidence="1">JCM 4834</strain>
    </source>
</reference>